<proteinExistence type="predicted"/>
<evidence type="ECO:0000313" key="1">
    <source>
        <dbReference type="EMBL" id="RZI03066.1"/>
    </source>
</evidence>
<gene>
    <name evidence="1" type="ORF">EIG99_04625</name>
</gene>
<comment type="caution">
    <text evidence="1">The sequence shown here is derived from an EMBL/GenBank/DDBJ whole genome shotgun (WGS) entry which is preliminary data.</text>
</comment>
<sequence length="82" mass="9527">MDLKKYAHEFMDLLDKSTVSGTIEYSNYDTVQTLVFTHKDDRYPLDVRHVIVGTDNSEEYQKLSVEKIREVLTGESKVILDD</sequence>
<protein>
    <submittedName>
        <fullName evidence="1">Uncharacterized protein</fullName>
    </submittedName>
</protein>
<accession>A0A4Q7CNB1</accession>
<organism evidence="1 2">
    <name type="scientific">Staphylococcus condimenti</name>
    <dbReference type="NCBI Taxonomy" id="70255"/>
    <lineage>
        <taxon>Bacteria</taxon>
        <taxon>Bacillati</taxon>
        <taxon>Bacillota</taxon>
        <taxon>Bacilli</taxon>
        <taxon>Bacillales</taxon>
        <taxon>Staphylococcaceae</taxon>
        <taxon>Staphylococcus</taxon>
    </lineage>
</organism>
<reference evidence="1 2" key="1">
    <citation type="submission" date="2018-11" db="EMBL/GenBank/DDBJ databases">
        <title>Genomic profiling of Staphylococcus species from a Poultry farm system in KwaZulu-Natal, South Africa.</title>
        <authorList>
            <person name="Amoako D.G."/>
            <person name="Somboro A.M."/>
            <person name="Abia A.L.K."/>
            <person name="Bester L.A."/>
            <person name="Essack S.Y."/>
        </authorList>
    </citation>
    <scope>NUCLEOTIDE SEQUENCE [LARGE SCALE GENOMIC DNA]</scope>
    <source>
        <strain evidence="1 2">SA11</strain>
    </source>
</reference>
<evidence type="ECO:0000313" key="2">
    <source>
        <dbReference type="Proteomes" id="UP000293854"/>
    </source>
</evidence>
<dbReference type="EMBL" id="RQTE01000075">
    <property type="protein sequence ID" value="RZI03066.1"/>
    <property type="molecule type" value="Genomic_DNA"/>
</dbReference>
<dbReference type="RefSeq" id="WP_130135409.1">
    <property type="nucleotide sequence ID" value="NZ_RQTE01000075.1"/>
</dbReference>
<dbReference type="AlphaFoldDB" id="A0A4Q7CNB1"/>
<dbReference type="Proteomes" id="UP000293854">
    <property type="component" value="Unassembled WGS sequence"/>
</dbReference>
<name>A0A4Q7CNB1_9STAP</name>